<dbReference type="InterPro" id="IPR011990">
    <property type="entry name" value="TPR-like_helical_dom_sf"/>
</dbReference>
<dbReference type="Pfam" id="PF13174">
    <property type="entry name" value="TPR_6"/>
    <property type="match status" value="1"/>
</dbReference>
<organism evidence="2 3">
    <name type="scientific">Rohdeia mirabilis</name>
    <dbReference type="NCBI Taxonomy" id="2528008"/>
    <lineage>
        <taxon>Bacteria</taxon>
        <taxon>Pseudomonadati</taxon>
        <taxon>Planctomycetota</taxon>
        <taxon>Planctomycetia</taxon>
        <taxon>Planctomycetia incertae sedis</taxon>
        <taxon>Rohdeia</taxon>
    </lineage>
</organism>
<feature type="chain" id="PRO_5022106546" evidence="1">
    <location>
        <begin position="32"/>
        <end position="963"/>
    </location>
</feature>
<accession>A0A518D2E7</accession>
<feature type="signal peptide" evidence="1">
    <location>
        <begin position="1"/>
        <end position="31"/>
    </location>
</feature>
<dbReference type="Gene3D" id="1.25.40.10">
    <property type="entry name" value="Tetratricopeptide repeat domain"/>
    <property type="match status" value="3"/>
</dbReference>
<keyword evidence="3" id="KW-1185">Reference proteome</keyword>
<keyword evidence="1" id="KW-0732">Signal</keyword>
<sequence precursor="true">MRRPIASVLLSAIAPSFVLGASLASAPIASAQDLSATRISDQIEYARGLASSWQFLDLADAVLNGLEGADLTGEQREALALTRADVFAAGARTIGDDSLREGLFDQALDSYSAFLDSYPASALVAEAQRNYIGVARDYSTHMSDLVEEAAGEEQQRLRSAIEERVARVLSNASEAIARLQDIEDRTESQENQLWNMRIDRGRLLLTLGRAAADGEGYLTLAEDEMGEVAFFAPSDSSFPQQAFMVLGEVYLAKGQIADAADTFEYVAENSIPFERDTWMDLREYLNDPQKNFRWSYLEFVTPPMIEAHMQAGNTARAANAGLHLLNMRNLEGFDVSARGELAMVAAARALFDAGGVVGGTPAAADYAWFQTEEEAEAKGLGKRSMRPALELALTLALDQAEGSNSLAAARAKGLINDLIESPGLSFGPEVLMQAARGAYDARDYEAALSAFRRVLTAVQGDPINASLYGGEVCWYMGDTYRRQGRLLEAAMAHREGVVSYAGDEVRDSMNAKSAYDQFGRFMRVDPESKLFKETQQQLAALVQIHVKAGETDVIHDLAQQKYQEAESNGRAATYAEAAGRFAEVPESSKYYGIARSMIGLCYYRAGDLAKAAEAFAAYEDELATTSDDGIRAQLEGSRVRVRFFGGEVALDRANWSKALETFANFPREFPDQAEYHDSALAKAVRAAVELGQIDRALELMEELSKRFPDSSQTLAATGYLFTPLWETYRTTDAGTAERTKVLEPLSKVVELRNRLSKKASFDLLRIESKLWIELGRYEDALTTLERINTAFADDETQADKLEAFVKPDLGVVYIQLDRLPEAHGILAPLVPDPDDKEAKSPSGDVVEAYIKSVAGWMKGDATDPEVMAGVGGAAELEKAYKWATKRSGNSSLESYTPPWFDARFLELWTLYQWSKVDTQHQFNLRQILTTFKRDYGNDFDFMTESGCDPSVAARFRWLDRLAK</sequence>
<dbReference type="AlphaFoldDB" id="A0A518D2E7"/>
<dbReference type="InterPro" id="IPR019734">
    <property type="entry name" value="TPR_rpt"/>
</dbReference>
<dbReference type="Proteomes" id="UP000319342">
    <property type="component" value="Chromosome"/>
</dbReference>
<evidence type="ECO:0000313" key="3">
    <source>
        <dbReference type="Proteomes" id="UP000319342"/>
    </source>
</evidence>
<dbReference type="EMBL" id="CP036290">
    <property type="protein sequence ID" value="QDU85653.1"/>
    <property type="molecule type" value="Genomic_DNA"/>
</dbReference>
<evidence type="ECO:0000313" key="2">
    <source>
        <dbReference type="EMBL" id="QDU85653.1"/>
    </source>
</evidence>
<reference evidence="2 3" key="1">
    <citation type="submission" date="2019-02" db="EMBL/GenBank/DDBJ databases">
        <title>Deep-cultivation of Planctomycetes and their phenomic and genomic characterization uncovers novel biology.</title>
        <authorList>
            <person name="Wiegand S."/>
            <person name="Jogler M."/>
            <person name="Boedeker C."/>
            <person name="Pinto D."/>
            <person name="Vollmers J."/>
            <person name="Rivas-Marin E."/>
            <person name="Kohn T."/>
            <person name="Peeters S.H."/>
            <person name="Heuer A."/>
            <person name="Rast P."/>
            <person name="Oberbeckmann S."/>
            <person name="Bunk B."/>
            <person name="Jeske O."/>
            <person name="Meyerdierks A."/>
            <person name="Storesund J.E."/>
            <person name="Kallscheuer N."/>
            <person name="Luecker S."/>
            <person name="Lage O.M."/>
            <person name="Pohl T."/>
            <person name="Merkel B.J."/>
            <person name="Hornburger P."/>
            <person name="Mueller R.-W."/>
            <person name="Bruemmer F."/>
            <person name="Labrenz M."/>
            <person name="Spormann A.M."/>
            <person name="Op den Camp H."/>
            <person name="Overmann J."/>
            <person name="Amann R."/>
            <person name="Jetten M.S.M."/>
            <person name="Mascher T."/>
            <person name="Medema M.H."/>
            <person name="Devos D.P."/>
            <person name="Kaster A.-K."/>
            <person name="Ovreas L."/>
            <person name="Rohde M."/>
            <person name="Galperin M.Y."/>
            <person name="Jogler C."/>
        </authorList>
    </citation>
    <scope>NUCLEOTIDE SEQUENCE [LARGE SCALE GENOMIC DNA]</scope>
    <source>
        <strain evidence="2 3">Pla163</strain>
    </source>
</reference>
<dbReference type="OrthoDB" id="277034at2"/>
<evidence type="ECO:0000256" key="1">
    <source>
        <dbReference type="SAM" id="SignalP"/>
    </source>
</evidence>
<proteinExistence type="predicted"/>
<gene>
    <name evidence="2" type="ORF">Pla163_27860</name>
</gene>
<name>A0A518D2E7_9BACT</name>
<dbReference type="SUPFAM" id="SSF48452">
    <property type="entry name" value="TPR-like"/>
    <property type="match status" value="2"/>
</dbReference>
<protein>
    <submittedName>
        <fullName evidence="2">Tetratricopeptide repeat protein</fullName>
    </submittedName>
</protein>
<dbReference type="RefSeq" id="WP_145189401.1">
    <property type="nucleotide sequence ID" value="NZ_CP036290.1"/>
</dbReference>